<dbReference type="Pfam" id="PF08281">
    <property type="entry name" value="Sigma70_r4_2"/>
    <property type="match status" value="1"/>
</dbReference>
<evidence type="ECO:0000313" key="7">
    <source>
        <dbReference type="EMBL" id="QDT37799.1"/>
    </source>
</evidence>
<feature type="domain" description="RNA polymerase sigma-70 region 2" evidence="5">
    <location>
        <begin position="24"/>
        <end position="86"/>
    </location>
</feature>
<dbReference type="RefSeq" id="WP_145363888.1">
    <property type="nucleotide sequence ID" value="NZ_CP036268.1"/>
</dbReference>
<evidence type="ECO:0000259" key="6">
    <source>
        <dbReference type="Pfam" id="PF08281"/>
    </source>
</evidence>
<evidence type="ECO:0000313" key="8">
    <source>
        <dbReference type="Proteomes" id="UP000317318"/>
    </source>
</evidence>
<name>A0A517R1M3_9PLAN</name>
<dbReference type="InterPro" id="IPR014284">
    <property type="entry name" value="RNA_pol_sigma-70_dom"/>
</dbReference>
<dbReference type="SUPFAM" id="SSF88946">
    <property type="entry name" value="Sigma2 domain of RNA polymerase sigma factors"/>
    <property type="match status" value="1"/>
</dbReference>
<dbReference type="PANTHER" id="PTHR43133">
    <property type="entry name" value="RNA POLYMERASE ECF-TYPE SIGMA FACTO"/>
    <property type="match status" value="1"/>
</dbReference>
<dbReference type="EMBL" id="CP036268">
    <property type="protein sequence ID" value="QDT37799.1"/>
    <property type="molecule type" value="Genomic_DNA"/>
</dbReference>
<dbReference type="NCBIfam" id="TIGR02937">
    <property type="entry name" value="sigma70-ECF"/>
    <property type="match status" value="1"/>
</dbReference>
<feature type="domain" description="RNA polymerase sigma factor 70 region 4 type 2" evidence="6">
    <location>
        <begin position="123"/>
        <end position="173"/>
    </location>
</feature>
<keyword evidence="2" id="KW-0805">Transcription regulation</keyword>
<dbReference type="Gene3D" id="1.10.10.10">
    <property type="entry name" value="Winged helix-like DNA-binding domain superfamily/Winged helix DNA-binding domain"/>
    <property type="match status" value="1"/>
</dbReference>
<evidence type="ECO:0000259" key="5">
    <source>
        <dbReference type="Pfam" id="PF04542"/>
    </source>
</evidence>
<reference evidence="7 8" key="1">
    <citation type="submission" date="2019-02" db="EMBL/GenBank/DDBJ databases">
        <title>Deep-cultivation of Planctomycetes and their phenomic and genomic characterization uncovers novel biology.</title>
        <authorList>
            <person name="Wiegand S."/>
            <person name="Jogler M."/>
            <person name="Boedeker C."/>
            <person name="Pinto D."/>
            <person name="Vollmers J."/>
            <person name="Rivas-Marin E."/>
            <person name="Kohn T."/>
            <person name="Peeters S.H."/>
            <person name="Heuer A."/>
            <person name="Rast P."/>
            <person name="Oberbeckmann S."/>
            <person name="Bunk B."/>
            <person name="Jeske O."/>
            <person name="Meyerdierks A."/>
            <person name="Storesund J.E."/>
            <person name="Kallscheuer N."/>
            <person name="Luecker S."/>
            <person name="Lage O.M."/>
            <person name="Pohl T."/>
            <person name="Merkel B.J."/>
            <person name="Hornburger P."/>
            <person name="Mueller R.-W."/>
            <person name="Bruemmer F."/>
            <person name="Labrenz M."/>
            <person name="Spormann A.M."/>
            <person name="Op den Camp H."/>
            <person name="Overmann J."/>
            <person name="Amann R."/>
            <person name="Jetten M.S.M."/>
            <person name="Mascher T."/>
            <person name="Medema M.H."/>
            <person name="Devos D.P."/>
            <person name="Kaster A.-K."/>
            <person name="Ovreas L."/>
            <person name="Rohde M."/>
            <person name="Galperin M.Y."/>
            <person name="Jogler C."/>
        </authorList>
    </citation>
    <scope>NUCLEOTIDE SEQUENCE [LARGE SCALE GENOMIC DNA]</scope>
    <source>
        <strain evidence="7 8">Pan189</strain>
    </source>
</reference>
<keyword evidence="8" id="KW-1185">Reference proteome</keyword>
<protein>
    <submittedName>
        <fullName evidence="7">ECF RNA polymerase sigma factor SigW</fullName>
    </submittedName>
</protein>
<dbReference type="InterPro" id="IPR007627">
    <property type="entry name" value="RNA_pol_sigma70_r2"/>
</dbReference>
<dbReference type="GO" id="GO:0003677">
    <property type="term" value="F:DNA binding"/>
    <property type="evidence" value="ECO:0007669"/>
    <property type="project" value="InterPro"/>
</dbReference>
<dbReference type="Pfam" id="PF04542">
    <property type="entry name" value="Sigma70_r2"/>
    <property type="match status" value="1"/>
</dbReference>
<dbReference type="OrthoDB" id="9795666at2"/>
<organism evidence="7 8">
    <name type="scientific">Stratiformator vulcanicus</name>
    <dbReference type="NCBI Taxonomy" id="2527980"/>
    <lineage>
        <taxon>Bacteria</taxon>
        <taxon>Pseudomonadati</taxon>
        <taxon>Planctomycetota</taxon>
        <taxon>Planctomycetia</taxon>
        <taxon>Planctomycetales</taxon>
        <taxon>Planctomycetaceae</taxon>
        <taxon>Stratiformator</taxon>
    </lineage>
</organism>
<keyword evidence="3" id="KW-0731">Sigma factor</keyword>
<evidence type="ECO:0000256" key="1">
    <source>
        <dbReference type="ARBA" id="ARBA00010641"/>
    </source>
</evidence>
<keyword evidence="4" id="KW-0804">Transcription</keyword>
<dbReference type="InterPro" id="IPR013325">
    <property type="entry name" value="RNA_pol_sigma_r2"/>
</dbReference>
<dbReference type="GO" id="GO:0016987">
    <property type="term" value="F:sigma factor activity"/>
    <property type="evidence" value="ECO:0007669"/>
    <property type="project" value="UniProtKB-KW"/>
</dbReference>
<comment type="similarity">
    <text evidence="1">Belongs to the sigma-70 factor family. ECF subfamily.</text>
</comment>
<gene>
    <name evidence="7" type="primary">sigW_3</name>
    <name evidence="7" type="ORF">Pan189_21810</name>
</gene>
<dbReference type="InterPro" id="IPR036388">
    <property type="entry name" value="WH-like_DNA-bd_sf"/>
</dbReference>
<dbReference type="InterPro" id="IPR013249">
    <property type="entry name" value="RNA_pol_sigma70_r4_t2"/>
</dbReference>
<evidence type="ECO:0000256" key="4">
    <source>
        <dbReference type="ARBA" id="ARBA00023163"/>
    </source>
</evidence>
<proteinExistence type="inferred from homology"/>
<evidence type="ECO:0000256" key="2">
    <source>
        <dbReference type="ARBA" id="ARBA00023015"/>
    </source>
</evidence>
<dbReference type="GO" id="GO:0006352">
    <property type="term" value="P:DNA-templated transcription initiation"/>
    <property type="evidence" value="ECO:0007669"/>
    <property type="project" value="InterPro"/>
</dbReference>
<dbReference type="PANTHER" id="PTHR43133:SF51">
    <property type="entry name" value="RNA POLYMERASE SIGMA FACTOR"/>
    <property type="match status" value="1"/>
</dbReference>
<evidence type="ECO:0000256" key="3">
    <source>
        <dbReference type="ARBA" id="ARBA00023082"/>
    </source>
</evidence>
<dbReference type="InterPro" id="IPR013324">
    <property type="entry name" value="RNA_pol_sigma_r3/r4-like"/>
</dbReference>
<dbReference type="Proteomes" id="UP000317318">
    <property type="component" value="Chromosome"/>
</dbReference>
<dbReference type="SUPFAM" id="SSF88659">
    <property type="entry name" value="Sigma3 and sigma4 domains of RNA polymerase sigma factors"/>
    <property type="match status" value="1"/>
</dbReference>
<sequence length="183" mass="20815">MDETRIILLVERAQAGDRNAFGELVAHFEPTVFAIVMRRLRNRSEAVEVAQDVFIQAMRKIDQLREPVRFAGWLRQIAVRMSINRAVRRPHEAVSDPEVFGGVTGHEEAPLERAIESERAANLRDGIAKLKELDRQTLIAFYFEGQSLQEMSDAFESPVGTIKRRLHTARNRLKAELGELLPA</sequence>
<dbReference type="InterPro" id="IPR039425">
    <property type="entry name" value="RNA_pol_sigma-70-like"/>
</dbReference>
<dbReference type="AlphaFoldDB" id="A0A517R1M3"/>
<accession>A0A517R1M3</accession>
<dbReference type="Gene3D" id="1.10.1740.10">
    <property type="match status" value="1"/>
</dbReference>
<dbReference type="KEGG" id="svp:Pan189_21810"/>